<dbReference type="EMBL" id="BPLR01019769">
    <property type="protein sequence ID" value="GIX71604.1"/>
    <property type="molecule type" value="Genomic_DNA"/>
</dbReference>
<proteinExistence type="predicted"/>
<protein>
    <submittedName>
        <fullName evidence="1">Uncharacterized protein</fullName>
    </submittedName>
</protein>
<organism evidence="1 2">
    <name type="scientific">Caerostris extrusa</name>
    <name type="common">Bark spider</name>
    <name type="synonym">Caerostris bankana</name>
    <dbReference type="NCBI Taxonomy" id="172846"/>
    <lineage>
        <taxon>Eukaryota</taxon>
        <taxon>Metazoa</taxon>
        <taxon>Ecdysozoa</taxon>
        <taxon>Arthropoda</taxon>
        <taxon>Chelicerata</taxon>
        <taxon>Arachnida</taxon>
        <taxon>Araneae</taxon>
        <taxon>Araneomorphae</taxon>
        <taxon>Entelegynae</taxon>
        <taxon>Araneoidea</taxon>
        <taxon>Araneidae</taxon>
        <taxon>Caerostris</taxon>
    </lineage>
</organism>
<dbReference type="Proteomes" id="UP001054945">
    <property type="component" value="Unassembled WGS sequence"/>
</dbReference>
<name>A0AAV4MGH2_CAEEX</name>
<reference evidence="1 2" key="1">
    <citation type="submission" date="2021-06" db="EMBL/GenBank/DDBJ databases">
        <title>Caerostris extrusa draft genome.</title>
        <authorList>
            <person name="Kono N."/>
            <person name="Arakawa K."/>
        </authorList>
    </citation>
    <scope>NUCLEOTIDE SEQUENCE [LARGE SCALE GENOMIC DNA]</scope>
</reference>
<accession>A0AAV4MGH2</accession>
<evidence type="ECO:0000313" key="1">
    <source>
        <dbReference type="EMBL" id="GIX71604.1"/>
    </source>
</evidence>
<evidence type="ECO:0000313" key="2">
    <source>
        <dbReference type="Proteomes" id="UP001054945"/>
    </source>
</evidence>
<dbReference type="AlphaFoldDB" id="A0AAV4MGH2"/>
<sequence length="123" mass="14396">MSGSFPLRASENKVQQNENGFNEVKRENFRKCSKSCKVFKTVGSDYKSDDMHQKNMKAKVELELHEWPLRRLVNIFPKCNVSYPKLCNSPLPQRYFLKLAQSKQSVSNGTRVDKTGLRQTWYF</sequence>
<keyword evidence="2" id="KW-1185">Reference proteome</keyword>
<gene>
    <name evidence="1" type="ORF">CEXT_22691</name>
</gene>
<comment type="caution">
    <text evidence="1">The sequence shown here is derived from an EMBL/GenBank/DDBJ whole genome shotgun (WGS) entry which is preliminary data.</text>
</comment>